<dbReference type="Pfam" id="PF13365">
    <property type="entry name" value="Trypsin_2"/>
    <property type="match status" value="1"/>
</dbReference>
<dbReference type="Gene3D" id="2.40.10.10">
    <property type="entry name" value="Trypsin-like serine proteases"/>
    <property type="match status" value="2"/>
</dbReference>
<dbReference type="SUPFAM" id="SSF49879">
    <property type="entry name" value="SMAD/FHA domain"/>
    <property type="match status" value="2"/>
</dbReference>
<keyword evidence="4" id="KW-1185">Reference proteome</keyword>
<dbReference type="InterPro" id="IPR008984">
    <property type="entry name" value="SMAD_FHA_dom_sf"/>
</dbReference>
<evidence type="ECO:0000259" key="2">
    <source>
        <dbReference type="PROSITE" id="PS50006"/>
    </source>
</evidence>
<dbReference type="SUPFAM" id="SSF50494">
    <property type="entry name" value="Trypsin-like serine proteases"/>
    <property type="match status" value="1"/>
</dbReference>
<protein>
    <submittedName>
        <fullName evidence="3">FHA domain-containing protein</fullName>
    </submittedName>
</protein>
<sequence length="507" mass="55729">MRLLKIGRDAQCNIVINSQVVSGIHAEMTLMNSGDILLEDKNSHNGTFVNGNKLVPNTPCNVKRGDKITFGNVELQWSQVPPQPDTSMYSAIYEIGSNFNNDIQLSGATVSRFHATIVKDRKNRVFIIDHSKNGTTVDGIRIQSDVPHRLKSSSVVVCGGVPLEWKSRVQMPTQAWKVILAVAASILVLFGVGFGAWKIIDGGDKKYTDDKLYSMYNNSVVMIRGLYHYKVTAGDLDLSVFGIPKEFLKIGDKYVAFDALTPQQIVMYGTYNATGFFVSEDGKLITNLHVVKPWLFDNARAKLEEEIKKIIAQKVATHDVYKTLFTQSASSYSAYISMVKVEGILDGLQFVPQGRYFSQENAITCRVLSAGEDTDNDLALIQSEKGELPSKARYVNVTDSIVLTNDNYKVGTHMFTLGFPFGDGLQNDKSEKGIQALAHGGSITQADTEFSFGFNAPSYGGASGSPVFDEKGFLMGVVNSGVSQSQGFNFAIKAKHVKDLIDNPHRK</sequence>
<evidence type="ECO:0000313" key="4">
    <source>
        <dbReference type="Proteomes" id="UP000820977"/>
    </source>
</evidence>
<feature type="domain" description="FHA" evidence="2">
    <location>
        <begin position="93"/>
        <end position="142"/>
    </location>
</feature>
<dbReference type="Proteomes" id="UP000820977">
    <property type="component" value="Unassembled WGS sequence"/>
</dbReference>
<dbReference type="Pfam" id="PF00498">
    <property type="entry name" value="FHA"/>
    <property type="match status" value="2"/>
</dbReference>
<evidence type="ECO:0000313" key="3">
    <source>
        <dbReference type="EMBL" id="NPE24580.1"/>
    </source>
</evidence>
<keyword evidence="1" id="KW-0812">Transmembrane</keyword>
<comment type="caution">
    <text evidence="3">The sequence shown here is derived from an EMBL/GenBank/DDBJ whole genome shotgun (WGS) entry which is preliminary data.</text>
</comment>
<dbReference type="SMART" id="SM00240">
    <property type="entry name" value="FHA"/>
    <property type="match status" value="2"/>
</dbReference>
<dbReference type="InterPro" id="IPR009003">
    <property type="entry name" value="Peptidase_S1_PA"/>
</dbReference>
<dbReference type="RefSeq" id="WP_172344076.1">
    <property type="nucleotide sequence ID" value="NZ_CASYYZ010000063.1"/>
</dbReference>
<dbReference type="PANTHER" id="PTHR23308">
    <property type="entry name" value="NUCLEAR INHIBITOR OF PROTEIN PHOSPHATASE-1"/>
    <property type="match status" value="1"/>
</dbReference>
<keyword evidence="1" id="KW-0472">Membrane</keyword>
<dbReference type="EMBL" id="JABKKJ010000003">
    <property type="protein sequence ID" value="NPE24580.1"/>
    <property type="molecule type" value="Genomic_DNA"/>
</dbReference>
<dbReference type="CDD" id="cd00060">
    <property type="entry name" value="FHA"/>
    <property type="match status" value="2"/>
</dbReference>
<feature type="transmembrane region" description="Helical" evidence="1">
    <location>
        <begin position="175"/>
        <end position="197"/>
    </location>
</feature>
<organism evidence="3 4">
    <name type="scientific">Xylanibacter caecicola</name>
    <dbReference type="NCBI Taxonomy" id="2736294"/>
    <lineage>
        <taxon>Bacteria</taxon>
        <taxon>Pseudomonadati</taxon>
        <taxon>Bacteroidota</taxon>
        <taxon>Bacteroidia</taxon>
        <taxon>Bacteroidales</taxon>
        <taxon>Prevotellaceae</taxon>
        <taxon>Xylanibacter</taxon>
    </lineage>
</organism>
<proteinExistence type="predicted"/>
<keyword evidence="1" id="KW-1133">Transmembrane helix</keyword>
<evidence type="ECO:0000256" key="1">
    <source>
        <dbReference type="SAM" id="Phobius"/>
    </source>
</evidence>
<dbReference type="Gene3D" id="2.60.200.20">
    <property type="match status" value="2"/>
</dbReference>
<dbReference type="InterPro" id="IPR043504">
    <property type="entry name" value="Peptidase_S1_PA_chymotrypsin"/>
</dbReference>
<accession>A0ABX2B1L7</accession>
<gene>
    <name evidence="3" type="ORF">HPS54_03435</name>
</gene>
<dbReference type="PROSITE" id="PS50006">
    <property type="entry name" value="FHA_DOMAIN"/>
    <property type="match status" value="2"/>
</dbReference>
<name>A0ABX2B1L7_9BACT</name>
<reference evidence="3 4" key="1">
    <citation type="submission" date="2020-05" db="EMBL/GenBank/DDBJ databases">
        <title>Distinct polysaccharide utilization as determinants for interspecies competition between intestinal Prevotella spp.</title>
        <authorList>
            <person name="Galvez E.J.C."/>
            <person name="Iljazovic A."/>
            <person name="Strowig T."/>
        </authorList>
    </citation>
    <scope>NUCLEOTIDE SEQUENCE [LARGE SCALE GENOMIC DNA]</scope>
    <source>
        <strain evidence="3 4">PCHR</strain>
    </source>
</reference>
<feature type="domain" description="FHA" evidence="2">
    <location>
        <begin position="4"/>
        <end position="54"/>
    </location>
</feature>
<dbReference type="InterPro" id="IPR050923">
    <property type="entry name" value="Cell_Proc_Reg/RNA_Proc"/>
</dbReference>
<dbReference type="InterPro" id="IPR000253">
    <property type="entry name" value="FHA_dom"/>
</dbReference>